<dbReference type="GO" id="GO:0016987">
    <property type="term" value="F:sigma factor activity"/>
    <property type="evidence" value="ECO:0007669"/>
    <property type="project" value="UniProtKB-KW"/>
</dbReference>
<keyword evidence="2" id="KW-0805">Transcription regulation</keyword>
<dbReference type="PANTHER" id="PTHR43133">
    <property type="entry name" value="RNA POLYMERASE ECF-TYPE SIGMA FACTO"/>
    <property type="match status" value="1"/>
</dbReference>
<dbReference type="InterPro" id="IPR013249">
    <property type="entry name" value="RNA_pol_sigma70_r4_t2"/>
</dbReference>
<evidence type="ECO:0000256" key="1">
    <source>
        <dbReference type="ARBA" id="ARBA00010641"/>
    </source>
</evidence>
<evidence type="ECO:0000313" key="7">
    <source>
        <dbReference type="EMBL" id="VYU69113.1"/>
    </source>
</evidence>
<organism evidence="7">
    <name type="scientific">Paraprevotella clara</name>
    <dbReference type="NCBI Taxonomy" id="454154"/>
    <lineage>
        <taxon>Bacteria</taxon>
        <taxon>Pseudomonadati</taxon>
        <taxon>Bacteroidota</taxon>
        <taxon>Bacteroidia</taxon>
        <taxon>Bacteroidales</taxon>
        <taxon>Prevotellaceae</taxon>
        <taxon>Paraprevotella</taxon>
    </lineage>
</organism>
<dbReference type="EMBL" id="CACRUT010000031">
    <property type="protein sequence ID" value="VYU69113.1"/>
    <property type="molecule type" value="Genomic_DNA"/>
</dbReference>
<evidence type="ECO:0000256" key="3">
    <source>
        <dbReference type="ARBA" id="ARBA00023082"/>
    </source>
</evidence>
<evidence type="ECO:0000256" key="4">
    <source>
        <dbReference type="ARBA" id="ARBA00023163"/>
    </source>
</evidence>
<dbReference type="NCBIfam" id="TIGR02937">
    <property type="entry name" value="sigma70-ECF"/>
    <property type="match status" value="1"/>
</dbReference>
<name>A0A6N3GYR0_9BACT</name>
<dbReference type="InterPro" id="IPR036388">
    <property type="entry name" value="WH-like_DNA-bd_sf"/>
</dbReference>
<accession>A0A6N3GYR0</accession>
<dbReference type="PANTHER" id="PTHR43133:SF46">
    <property type="entry name" value="RNA POLYMERASE SIGMA-70 FACTOR ECF SUBFAMILY"/>
    <property type="match status" value="1"/>
</dbReference>
<dbReference type="GO" id="GO:0003677">
    <property type="term" value="F:DNA binding"/>
    <property type="evidence" value="ECO:0007669"/>
    <property type="project" value="InterPro"/>
</dbReference>
<dbReference type="RefSeq" id="WP_008622883.1">
    <property type="nucleotide sequence ID" value="NZ_CABMOJ010000074.1"/>
</dbReference>
<evidence type="ECO:0000259" key="5">
    <source>
        <dbReference type="Pfam" id="PF04542"/>
    </source>
</evidence>
<feature type="domain" description="RNA polymerase sigma-70 region 2" evidence="5">
    <location>
        <begin position="18"/>
        <end position="79"/>
    </location>
</feature>
<evidence type="ECO:0000259" key="6">
    <source>
        <dbReference type="Pfam" id="PF08281"/>
    </source>
</evidence>
<dbReference type="InterPro" id="IPR013324">
    <property type="entry name" value="RNA_pol_sigma_r3/r4-like"/>
</dbReference>
<dbReference type="GeneID" id="93558847"/>
<proteinExistence type="inferred from homology"/>
<dbReference type="InterPro" id="IPR039425">
    <property type="entry name" value="RNA_pol_sigma-70-like"/>
</dbReference>
<dbReference type="SUPFAM" id="SSF88946">
    <property type="entry name" value="Sigma2 domain of RNA polymerase sigma factors"/>
    <property type="match status" value="1"/>
</dbReference>
<dbReference type="AlphaFoldDB" id="A0A6N3GYR0"/>
<dbReference type="SUPFAM" id="SSF88659">
    <property type="entry name" value="Sigma3 and sigma4 domains of RNA polymerase sigma factors"/>
    <property type="match status" value="1"/>
</dbReference>
<dbReference type="GO" id="GO:0006352">
    <property type="term" value="P:DNA-templated transcription initiation"/>
    <property type="evidence" value="ECO:0007669"/>
    <property type="project" value="InterPro"/>
</dbReference>
<gene>
    <name evidence="7" type="primary">sigL_1</name>
    <name evidence="7" type="ORF">PCLFYP37_00685</name>
</gene>
<dbReference type="Pfam" id="PF04542">
    <property type="entry name" value="Sigma70_r2"/>
    <property type="match status" value="1"/>
</dbReference>
<dbReference type="Gene3D" id="1.10.1740.10">
    <property type="match status" value="1"/>
</dbReference>
<dbReference type="InterPro" id="IPR014284">
    <property type="entry name" value="RNA_pol_sigma-70_dom"/>
</dbReference>
<keyword evidence="3" id="KW-0731">Sigma factor</keyword>
<feature type="domain" description="RNA polymerase sigma factor 70 region 4 type 2" evidence="6">
    <location>
        <begin position="111"/>
        <end position="160"/>
    </location>
</feature>
<evidence type="ECO:0000256" key="2">
    <source>
        <dbReference type="ARBA" id="ARBA00023015"/>
    </source>
</evidence>
<protein>
    <submittedName>
        <fullName evidence="7">ECF RNA polymerase sigma factor SigL</fullName>
    </submittedName>
</protein>
<comment type="similarity">
    <text evidence="1">Belongs to the sigma-70 factor family. ECF subfamily.</text>
</comment>
<dbReference type="InterPro" id="IPR013325">
    <property type="entry name" value="RNA_pol_sigma_r2"/>
</dbReference>
<dbReference type="Pfam" id="PF08281">
    <property type="entry name" value="Sigma70_r4_2"/>
    <property type="match status" value="1"/>
</dbReference>
<sequence length="173" mass="20718">MEVRNDEKGLAACYVRQKEALKHYIASRIDRPDEAEDVVQDVFERLWKHKDFISPEAVVSLAYKVARNLMADRQRRYRKENDVWGELFYTQETLQDTTEEKVSFKELKLMFDRLVFALPEKRRKAYCLSFFENLTPSEIARELSVSKRTVEQHILLARKDIKTQLQKEYFRYG</sequence>
<reference evidence="7" key="1">
    <citation type="submission" date="2019-11" db="EMBL/GenBank/DDBJ databases">
        <authorList>
            <person name="Feng L."/>
        </authorList>
    </citation>
    <scope>NUCLEOTIDE SEQUENCE</scope>
    <source>
        <strain evidence="7">PclaraLFYP37</strain>
    </source>
</reference>
<keyword evidence="4" id="KW-0804">Transcription</keyword>
<dbReference type="InterPro" id="IPR007627">
    <property type="entry name" value="RNA_pol_sigma70_r2"/>
</dbReference>
<dbReference type="Gene3D" id="1.10.10.10">
    <property type="entry name" value="Winged helix-like DNA-binding domain superfamily/Winged helix DNA-binding domain"/>
    <property type="match status" value="1"/>
</dbReference>